<dbReference type="Proteomes" id="UP001241092">
    <property type="component" value="Chromosome"/>
</dbReference>
<evidence type="ECO:0000256" key="1">
    <source>
        <dbReference type="ARBA" id="ARBA00022722"/>
    </source>
</evidence>
<reference evidence="5" key="1">
    <citation type="submission" date="2023-03" db="EMBL/GenBank/DDBJ databases">
        <title>Draft genome sequence of a Mycolicibacterium mageritense strain H4_3_1 isolated from a hybrid biological-inorganic system reactor.</title>
        <authorList>
            <person name="Feng X."/>
            <person name="Kazama D."/>
            <person name="Sato K."/>
            <person name="Kobayashi H."/>
        </authorList>
    </citation>
    <scope>NUCLEOTIDE SEQUENCE</scope>
    <source>
        <strain evidence="5">H4_3_1</strain>
    </source>
</reference>
<dbReference type="RefSeq" id="WP_286213478.1">
    <property type="nucleotide sequence ID" value="NZ_AP027452.1"/>
</dbReference>
<accession>A0AAI8XLJ2</accession>
<evidence type="ECO:0000256" key="3">
    <source>
        <dbReference type="ARBA" id="ARBA00022839"/>
    </source>
</evidence>
<keyword evidence="2 5" id="KW-0378">Hydrolase</keyword>
<dbReference type="InterPro" id="IPR036397">
    <property type="entry name" value="RNaseH_sf"/>
</dbReference>
<dbReference type="GO" id="GO:0005829">
    <property type="term" value="C:cytosol"/>
    <property type="evidence" value="ECO:0007669"/>
    <property type="project" value="TreeGrafter"/>
</dbReference>
<dbReference type="FunFam" id="3.30.420.10:FF:000045">
    <property type="entry name" value="3'-5' exonuclease DinG"/>
    <property type="match status" value="1"/>
</dbReference>
<gene>
    <name evidence="5" type="primary">dinG_1</name>
    <name evidence="5" type="ORF">hbim_00658</name>
</gene>
<dbReference type="EC" id="3.1.-.-" evidence="5"/>
<sequence length="213" mass="23430">MTVRWRRQKPDPYDKPWRTVDYAVVDLETTGLDLRHDTIASYGVSVIRQGRMIVAENAYSLVRPESTMSADSVTIHALRPCDLTDAPPLSAAVAALDRALTDRVLVAHAAWVEQAFLGRAFRANRKTLRCAVIDTAAMARAAGLAEAQLRAEPNLEELAGELRLPVVSPHHALGDAITAAEVFLALATRLSRRGYHTARDLIDLTTADRALRR</sequence>
<evidence type="ECO:0000259" key="4">
    <source>
        <dbReference type="SMART" id="SM00479"/>
    </source>
</evidence>
<dbReference type="Gene3D" id="3.30.420.10">
    <property type="entry name" value="Ribonuclease H-like superfamily/Ribonuclease H"/>
    <property type="match status" value="1"/>
</dbReference>
<dbReference type="SMART" id="SM00479">
    <property type="entry name" value="EXOIII"/>
    <property type="match status" value="1"/>
</dbReference>
<dbReference type="InterPro" id="IPR012337">
    <property type="entry name" value="RNaseH-like_sf"/>
</dbReference>
<evidence type="ECO:0000256" key="2">
    <source>
        <dbReference type="ARBA" id="ARBA00022801"/>
    </source>
</evidence>
<evidence type="ECO:0000313" key="5">
    <source>
        <dbReference type="EMBL" id="BDY26743.1"/>
    </source>
</evidence>
<feature type="domain" description="Exonuclease" evidence="4">
    <location>
        <begin position="21"/>
        <end position="192"/>
    </location>
</feature>
<evidence type="ECO:0000313" key="6">
    <source>
        <dbReference type="Proteomes" id="UP001241092"/>
    </source>
</evidence>
<dbReference type="PANTHER" id="PTHR30231:SF4">
    <property type="entry name" value="PROTEIN NEN2"/>
    <property type="match status" value="1"/>
</dbReference>
<dbReference type="PANTHER" id="PTHR30231">
    <property type="entry name" value="DNA POLYMERASE III SUBUNIT EPSILON"/>
    <property type="match status" value="1"/>
</dbReference>
<keyword evidence="1" id="KW-0540">Nuclease</keyword>
<name>A0AAI8XLJ2_MYCME</name>
<dbReference type="AlphaFoldDB" id="A0AAI8XLJ2"/>
<dbReference type="GO" id="GO:0008408">
    <property type="term" value="F:3'-5' exonuclease activity"/>
    <property type="evidence" value="ECO:0007669"/>
    <property type="project" value="TreeGrafter"/>
</dbReference>
<dbReference type="InterPro" id="IPR013520">
    <property type="entry name" value="Ribonucl_H"/>
</dbReference>
<proteinExistence type="predicted"/>
<dbReference type="EMBL" id="AP027452">
    <property type="protein sequence ID" value="BDY26743.1"/>
    <property type="molecule type" value="Genomic_DNA"/>
</dbReference>
<organism evidence="5 6">
    <name type="scientific">Mycolicibacterium mageritense</name>
    <name type="common">Mycobacterium mageritense</name>
    <dbReference type="NCBI Taxonomy" id="53462"/>
    <lineage>
        <taxon>Bacteria</taxon>
        <taxon>Bacillati</taxon>
        <taxon>Actinomycetota</taxon>
        <taxon>Actinomycetes</taxon>
        <taxon>Mycobacteriales</taxon>
        <taxon>Mycobacteriaceae</taxon>
        <taxon>Mycolicibacterium</taxon>
    </lineage>
</organism>
<dbReference type="GO" id="GO:0003676">
    <property type="term" value="F:nucleic acid binding"/>
    <property type="evidence" value="ECO:0007669"/>
    <property type="project" value="InterPro"/>
</dbReference>
<dbReference type="CDD" id="cd06127">
    <property type="entry name" value="DEDDh"/>
    <property type="match status" value="1"/>
</dbReference>
<keyword evidence="3 5" id="KW-0269">Exonuclease</keyword>
<protein>
    <submittedName>
        <fullName evidence="5">3'-5' exonuclease DinG</fullName>
        <ecNumber evidence="5">3.1.-.-</ecNumber>
    </submittedName>
</protein>
<dbReference type="Pfam" id="PF00929">
    <property type="entry name" value="RNase_T"/>
    <property type="match status" value="1"/>
</dbReference>
<dbReference type="SUPFAM" id="SSF53098">
    <property type="entry name" value="Ribonuclease H-like"/>
    <property type="match status" value="1"/>
</dbReference>